<keyword evidence="2" id="KW-1185">Reference proteome</keyword>
<dbReference type="RefSeq" id="WP_089871877.1">
    <property type="nucleotide sequence ID" value="NZ_FNBH01000001.1"/>
</dbReference>
<protein>
    <submittedName>
        <fullName evidence="1">Uncharacterized protein</fullName>
    </submittedName>
</protein>
<proteinExistence type="predicted"/>
<dbReference type="EMBL" id="FNBH01000001">
    <property type="protein sequence ID" value="SDF08405.1"/>
    <property type="molecule type" value="Genomic_DNA"/>
</dbReference>
<organism evidence="1 2">
    <name type="scientific">Epilithonimonas hungarica</name>
    <dbReference type="NCBI Taxonomy" id="454006"/>
    <lineage>
        <taxon>Bacteria</taxon>
        <taxon>Pseudomonadati</taxon>
        <taxon>Bacteroidota</taxon>
        <taxon>Flavobacteriia</taxon>
        <taxon>Flavobacteriales</taxon>
        <taxon>Weeksellaceae</taxon>
        <taxon>Chryseobacterium group</taxon>
        <taxon>Epilithonimonas</taxon>
    </lineage>
</organism>
<sequence length="77" mass="8847">MTTFTFEADKSEVEKIRTILKALGVKKLKVKEDVSESAEKIKYSRKEFGEMLDESKKSKSDKLLNSKDDVKNLFDSL</sequence>
<dbReference type="AlphaFoldDB" id="A0A1G7I6U8"/>
<dbReference type="Proteomes" id="UP000199203">
    <property type="component" value="Unassembled WGS sequence"/>
</dbReference>
<name>A0A1G7I6U8_9FLAO</name>
<gene>
    <name evidence="1" type="ORF">SAMN05421825_1001</name>
</gene>
<evidence type="ECO:0000313" key="1">
    <source>
        <dbReference type="EMBL" id="SDF08405.1"/>
    </source>
</evidence>
<reference evidence="2" key="1">
    <citation type="submission" date="2016-10" db="EMBL/GenBank/DDBJ databases">
        <authorList>
            <person name="Varghese N."/>
            <person name="Submissions S."/>
        </authorList>
    </citation>
    <scope>NUCLEOTIDE SEQUENCE [LARGE SCALE GENOMIC DNA]</scope>
    <source>
        <strain evidence="2">DSM 19684</strain>
    </source>
</reference>
<dbReference type="STRING" id="454006.SAMN05421825_1001"/>
<evidence type="ECO:0000313" key="2">
    <source>
        <dbReference type="Proteomes" id="UP000199203"/>
    </source>
</evidence>
<accession>A0A1G7I6U8</accession>